<dbReference type="AlphaFoldDB" id="A0AAJ1WRD4"/>
<organism evidence="2 3">
    <name type="scientific">Croceifilum oryzae</name>
    <dbReference type="NCBI Taxonomy" id="1553429"/>
    <lineage>
        <taxon>Bacteria</taxon>
        <taxon>Bacillati</taxon>
        <taxon>Bacillota</taxon>
        <taxon>Bacilli</taxon>
        <taxon>Bacillales</taxon>
        <taxon>Thermoactinomycetaceae</taxon>
        <taxon>Croceifilum</taxon>
    </lineage>
</organism>
<gene>
    <name evidence="2" type="ORF">J2Z48_000046</name>
</gene>
<sequence>MKKPVFILAGAVLSISLLVGCNAQAGANILPNKGQQVATQETTQPATDKPMQAVFSSNKEEGKQGSKPDTQEALAKRILRSAKQGTLPYLPKDLGIGTSNELIFQLWGRPKDGSSGPVLMYEKYHTDISLDSFDKVVEITSYRPDYKKLKVDQVMKEIGKPTKIEDTSKDAPNTAEAIYNIKDQFGDEIHLIFSHNTKTKQVIYVRLYVESKADKIKK</sequence>
<keyword evidence="1" id="KW-0732">Signal</keyword>
<dbReference type="Pfam" id="PF14172">
    <property type="entry name" value="DUF4309"/>
    <property type="match status" value="1"/>
</dbReference>
<proteinExistence type="predicted"/>
<protein>
    <recommendedName>
        <fullName evidence="4">Lipoprotein</fullName>
    </recommendedName>
</protein>
<name>A0AAJ1WRD4_9BACL</name>
<keyword evidence="3" id="KW-1185">Reference proteome</keyword>
<feature type="signal peptide" evidence="1">
    <location>
        <begin position="1"/>
        <end position="25"/>
    </location>
</feature>
<dbReference type="EMBL" id="JAUSUV010000001">
    <property type="protein sequence ID" value="MDQ0415888.1"/>
    <property type="molecule type" value="Genomic_DNA"/>
</dbReference>
<evidence type="ECO:0000313" key="2">
    <source>
        <dbReference type="EMBL" id="MDQ0415888.1"/>
    </source>
</evidence>
<feature type="chain" id="PRO_5042468706" description="Lipoprotein" evidence="1">
    <location>
        <begin position="26"/>
        <end position="218"/>
    </location>
</feature>
<evidence type="ECO:0000256" key="1">
    <source>
        <dbReference type="SAM" id="SignalP"/>
    </source>
</evidence>
<dbReference type="PROSITE" id="PS51257">
    <property type="entry name" value="PROKAR_LIPOPROTEIN"/>
    <property type="match status" value="1"/>
</dbReference>
<reference evidence="2 3" key="1">
    <citation type="submission" date="2023-07" db="EMBL/GenBank/DDBJ databases">
        <title>Genomic Encyclopedia of Type Strains, Phase IV (KMG-IV): sequencing the most valuable type-strain genomes for metagenomic binning, comparative biology and taxonomic classification.</title>
        <authorList>
            <person name="Goeker M."/>
        </authorList>
    </citation>
    <scope>NUCLEOTIDE SEQUENCE [LARGE SCALE GENOMIC DNA]</scope>
    <source>
        <strain evidence="2 3">DSM 46876</strain>
    </source>
</reference>
<evidence type="ECO:0008006" key="4">
    <source>
        <dbReference type="Google" id="ProtNLM"/>
    </source>
</evidence>
<evidence type="ECO:0000313" key="3">
    <source>
        <dbReference type="Proteomes" id="UP001238450"/>
    </source>
</evidence>
<accession>A0AAJ1WRD4</accession>
<comment type="caution">
    <text evidence="2">The sequence shown here is derived from an EMBL/GenBank/DDBJ whole genome shotgun (WGS) entry which is preliminary data.</text>
</comment>
<dbReference type="Proteomes" id="UP001238450">
    <property type="component" value="Unassembled WGS sequence"/>
</dbReference>
<dbReference type="RefSeq" id="WP_307249842.1">
    <property type="nucleotide sequence ID" value="NZ_JAUSUV010000001.1"/>
</dbReference>
<dbReference type="InterPro" id="IPR025453">
    <property type="entry name" value="DUF4309"/>
</dbReference>